<proteinExistence type="predicted"/>
<keyword evidence="1" id="KW-0812">Transmembrane</keyword>
<keyword evidence="3" id="KW-1185">Reference proteome</keyword>
<dbReference type="Proteomes" id="UP001065174">
    <property type="component" value="Chromosome"/>
</dbReference>
<feature type="transmembrane region" description="Helical" evidence="1">
    <location>
        <begin position="12"/>
        <end position="33"/>
    </location>
</feature>
<evidence type="ECO:0000313" key="2">
    <source>
        <dbReference type="EMBL" id="UXP32438.1"/>
    </source>
</evidence>
<organism evidence="2 3">
    <name type="scientific">Reichenbachiella agarivorans</name>
    <dbReference type="NCBI Taxonomy" id="2979464"/>
    <lineage>
        <taxon>Bacteria</taxon>
        <taxon>Pseudomonadati</taxon>
        <taxon>Bacteroidota</taxon>
        <taxon>Cytophagia</taxon>
        <taxon>Cytophagales</taxon>
        <taxon>Reichenbachiellaceae</taxon>
        <taxon>Reichenbachiella</taxon>
    </lineage>
</organism>
<accession>A0ABY6CSL4</accession>
<evidence type="ECO:0008006" key="4">
    <source>
        <dbReference type="Google" id="ProtNLM"/>
    </source>
</evidence>
<name>A0ABY6CSL4_9BACT</name>
<protein>
    <recommendedName>
        <fullName evidence="4">SGNH/GDSL hydrolase family protein</fullName>
    </recommendedName>
</protein>
<gene>
    <name evidence="2" type="ORF">N6H18_00415</name>
</gene>
<dbReference type="RefSeq" id="WP_262309873.1">
    <property type="nucleotide sequence ID" value="NZ_CP106679.1"/>
</dbReference>
<sequence length="324" mass="37669">MTVKRNKTRRFLVLTLLGSIVVLGIITLINIWIDIFGLFGDGQHGDKKIYHNEKTSKYIMSYNYIPSRFKGVLIGPSLSDNLDVTKLWSGELKYYNASVMGANISELKQILNNVIKYGDVQSVIICLHPYLTKDSGSKGGQLDQALYYEAFGSLNLYQTYALYVIREYDLMPHKFPKEQYTFYGTNDYNALFRVKDVAGKIKEESILHQDEPIEVDEMALEELDVLLKELRQKEIVVSAYFHPIPAQIWQANESEHRKYQNRVSALFFEDELILDFNTDRYLSFRDQVENYIDHGHLSHQGLRFVEKELNSKMLGRHQSEQQNE</sequence>
<dbReference type="EMBL" id="CP106679">
    <property type="protein sequence ID" value="UXP32438.1"/>
    <property type="molecule type" value="Genomic_DNA"/>
</dbReference>
<keyword evidence="1" id="KW-1133">Transmembrane helix</keyword>
<keyword evidence="1" id="KW-0472">Membrane</keyword>
<evidence type="ECO:0000256" key="1">
    <source>
        <dbReference type="SAM" id="Phobius"/>
    </source>
</evidence>
<reference evidence="2" key="1">
    <citation type="submission" date="2022-09" db="EMBL/GenBank/DDBJ databases">
        <title>Comparative genomics and taxonomic characterization of three novel marine species of genus Reichenbachiella exhibiting antioxidant and polysaccharide degradation activities.</title>
        <authorList>
            <person name="Muhammad N."/>
            <person name="Lee Y.-J."/>
            <person name="Ko J."/>
            <person name="Kim S.-G."/>
        </authorList>
    </citation>
    <scope>NUCLEOTIDE SEQUENCE</scope>
    <source>
        <strain evidence="2">BKB1-1</strain>
    </source>
</reference>
<evidence type="ECO:0000313" key="3">
    <source>
        <dbReference type="Proteomes" id="UP001065174"/>
    </source>
</evidence>